<protein>
    <submittedName>
        <fullName evidence="3 5">Helix-turn-helix</fullName>
    </submittedName>
</protein>
<reference evidence="3 7" key="3">
    <citation type="journal article" date="2023" name="Front. Microbiol.">
        <title>Phylogeography and host specificity of Pasteurellaceae pathogenic to sea-farmed fish in the north-east Atlantic.</title>
        <authorList>
            <person name="Gulla S."/>
            <person name="Colquhoun D.J."/>
            <person name="Olsen A.B."/>
            <person name="Spilsberg B."/>
            <person name="Lagesen K."/>
            <person name="Aakesson C.P."/>
            <person name="Strom S."/>
            <person name="Manji F."/>
            <person name="Birkbeck T.H."/>
            <person name="Nilsen H.K."/>
        </authorList>
    </citation>
    <scope>NUCLEOTIDE SEQUENCE [LARGE SCALE GENOMIC DNA]</scope>
    <source>
        <strain evidence="3 7">VIO11850</strain>
    </source>
</reference>
<dbReference type="EMBL" id="FOBN01000007">
    <property type="protein sequence ID" value="SEM18036.1"/>
    <property type="molecule type" value="Genomic_DNA"/>
</dbReference>
<dbReference type="EMBL" id="JASAVS010000006">
    <property type="protein sequence ID" value="MDP8085117.1"/>
    <property type="molecule type" value="Genomic_DNA"/>
</dbReference>
<evidence type="ECO:0000256" key="1">
    <source>
        <dbReference type="ARBA" id="ARBA00023125"/>
    </source>
</evidence>
<dbReference type="PANTHER" id="PTHR46558">
    <property type="entry name" value="TRACRIPTIONAL REGULATORY PROTEIN-RELATED-RELATED"/>
    <property type="match status" value="1"/>
</dbReference>
<proteinExistence type="predicted"/>
<dbReference type="GeneID" id="83544998"/>
<dbReference type="InterPro" id="IPR001387">
    <property type="entry name" value="Cro/C1-type_HTH"/>
</dbReference>
<evidence type="ECO:0000313" key="6">
    <source>
        <dbReference type="Proteomes" id="UP000198883"/>
    </source>
</evidence>
<dbReference type="EMBL" id="JASAYT010000005">
    <property type="protein sequence ID" value="MDP8174286.1"/>
    <property type="molecule type" value="Genomic_DNA"/>
</dbReference>
<dbReference type="OrthoDB" id="5678656at2"/>
<dbReference type="Proteomes" id="UP001224812">
    <property type="component" value="Unassembled WGS sequence"/>
</dbReference>
<sequence>MKVNEKIRMVRETHNWSQEDMADKLAMSTNGYAKIERGETGLHLDKLEKIAKVFDMDLVELLSVSDKSVICLVNENSTNSSNYYGSSQELSTEIEKLKLTLIHKEELLAQQGREIKTLQTLVETLQSKK</sequence>
<dbReference type="SUPFAM" id="SSF47413">
    <property type="entry name" value="lambda repressor-like DNA-binding domains"/>
    <property type="match status" value="1"/>
</dbReference>
<evidence type="ECO:0000313" key="7">
    <source>
        <dbReference type="Proteomes" id="UP001224812"/>
    </source>
</evidence>
<feature type="domain" description="HTH cro/C1-type" evidence="2">
    <location>
        <begin position="7"/>
        <end position="61"/>
    </location>
</feature>
<organism evidence="5 6">
    <name type="scientific">Phocoenobacter skyensis</name>
    <dbReference type="NCBI Taxonomy" id="97481"/>
    <lineage>
        <taxon>Bacteria</taxon>
        <taxon>Pseudomonadati</taxon>
        <taxon>Pseudomonadota</taxon>
        <taxon>Gammaproteobacteria</taxon>
        <taxon>Pasteurellales</taxon>
        <taxon>Pasteurellaceae</taxon>
        <taxon>Phocoenobacter</taxon>
    </lineage>
</organism>
<keyword evidence="1" id="KW-0238">DNA-binding</keyword>
<dbReference type="PANTHER" id="PTHR46558:SF15">
    <property type="entry name" value="HELIX-TURN-HELIX DOMAIN PROTEIN"/>
    <property type="match status" value="1"/>
</dbReference>
<gene>
    <name evidence="3" type="ORF">QJT92_04140</name>
    <name evidence="4" type="ORF">QJU97_02285</name>
    <name evidence="5" type="ORF">SAMN05444853_10769</name>
</gene>
<dbReference type="Gene3D" id="1.10.260.40">
    <property type="entry name" value="lambda repressor-like DNA-binding domains"/>
    <property type="match status" value="1"/>
</dbReference>
<evidence type="ECO:0000313" key="5">
    <source>
        <dbReference type="EMBL" id="SEM18036.1"/>
    </source>
</evidence>
<dbReference type="GO" id="GO:0003677">
    <property type="term" value="F:DNA binding"/>
    <property type="evidence" value="ECO:0007669"/>
    <property type="project" value="UniProtKB-KW"/>
</dbReference>
<dbReference type="PROSITE" id="PS50943">
    <property type="entry name" value="HTH_CROC1"/>
    <property type="match status" value="1"/>
</dbReference>
<name>A0A1H7W8Z9_9PAST</name>
<dbReference type="Proteomes" id="UP000198883">
    <property type="component" value="Unassembled WGS sequence"/>
</dbReference>
<dbReference type="SMART" id="SM00530">
    <property type="entry name" value="HTH_XRE"/>
    <property type="match status" value="1"/>
</dbReference>
<evidence type="ECO:0000259" key="2">
    <source>
        <dbReference type="PROSITE" id="PS50943"/>
    </source>
</evidence>
<dbReference type="AlphaFoldDB" id="A0A1H7W8Z9"/>
<reference evidence="6" key="2">
    <citation type="submission" date="2016-10" db="EMBL/GenBank/DDBJ databases">
        <authorList>
            <person name="Varghese N."/>
            <person name="Submissions S."/>
        </authorList>
    </citation>
    <scope>NUCLEOTIDE SEQUENCE [LARGE SCALE GENOMIC DNA]</scope>
    <source>
        <strain evidence="6">DSM 24204</strain>
    </source>
</reference>
<accession>A0A1H7W8Z9</accession>
<dbReference type="Pfam" id="PF01381">
    <property type="entry name" value="HTH_3"/>
    <property type="match status" value="1"/>
</dbReference>
<evidence type="ECO:0000313" key="3">
    <source>
        <dbReference type="EMBL" id="MDP8085117.1"/>
    </source>
</evidence>
<evidence type="ECO:0000313" key="4">
    <source>
        <dbReference type="EMBL" id="MDP8174286.1"/>
    </source>
</evidence>
<dbReference type="Proteomes" id="UP001231736">
    <property type="component" value="Unassembled WGS sequence"/>
</dbReference>
<keyword evidence="7" id="KW-1185">Reference proteome</keyword>
<dbReference type="CDD" id="cd00093">
    <property type="entry name" value="HTH_XRE"/>
    <property type="match status" value="1"/>
</dbReference>
<dbReference type="RefSeq" id="WP_090921263.1">
    <property type="nucleotide sequence ID" value="NZ_CP016180.1"/>
</dbReference>
<dbReference type="InterPro" id="IPR010982">
    <property type="entry name" value="Lambda_DNA-bd_dom_sf"/>
</dbReference>
<reference evidence="5" key="1">
    <citation type="submission" date="2016-10" db="EMBL/GenBank/DDBJ databases">
        <authorList>
            <person name="de Groot N.N."/>
        </authorList>
    </citation>
    <scope>NUCLEOTIDE SEQUENCE [LARGE SCALE GENOMIC DNA]</scope>
    <source>
        <strain evidence="5">DSM 24204</strain>
    </source>
</reference>
<reference evidence="4" key="4">
    <citation type="journal article" date="2023" name="Front. Microbiol.">
        <title>Phylogeography and host specificity of Pasteurellaceae pathogenic to sea-farmed fish in the north-east Atlantic.</title>
        <authorList>
            <person name="Gulla S."/>
            <person name="Colquhoun D.J."/>
            <person name="Olsen A.B."/>
            <person name="Spilsberg B."/>
            <person name="Lagesen K."/>
            <person name="Aakesson C.P."/>
            <person name="Strom S."/>
            <person name="Manji F."/>
            <person name="Birkbeck T.H."/>
            <person name="Nilsen H.K."/>
        </authorList>
    </citation>
    <scope>NUCLEOTIDE SEQUENCE</scope>
    <source>
        <strain evidence="4">98B1</strain>
    </source>
</reference>
<dbReference type="STRING" id="97481.SAMN05444853_10769"/>